<keyword evidence="5" id="KW-0597">Phosphoprotein</keyword>
<dbReference type="EMBL" id="JARO02008793">
    <property type="protein sequence ID" value="KPP62315.1"/>
    <property type="molecule type" value="Genomic_DNA"/>
</dbReference>
<gene>
    <name evidence="9" type="ORF">Z043_119502</name>
</gene>
<evidence type="ECO:0000256" key="5">
    <source>
        <dbReference type="ARBA" id="ARBA00022553"/>
    </source>
</evidence>
<feature type="compositionally biased region" description="Low complexity" evidence="7">
    <location>
        <begin position="19"/>
        <end position="31"/>
    </location>
</feature>
<dbReference type="SUPFAM" id="SSF47769">
    <property type="entry name" value="SAM/Pointed domain"/>
    <property type="match status" value="1"/>
</dbReference>
<keyword evidence="9" id="KW-0808">Transferase</keyword>
<dbReference type="CDD" id="cd09540">
    <property type="entry name" value="SAM_EPS8-like"/>
    <property type="match status" value="1"/>
</dbReference>
<keyword evidence="9" id="KW-0675">Receptor</keyword>
<protein>
    <submittedName>
        <fullName evidence="9">Epidermal growth factor receptor kinase substrate 8-like protein 1-like</fullName>
    </submittedName>
</protein>
<dbReference type="Pfam" id="PF18016">
    <property type="entry name" value="SAM_3"/>
    <property type="match status" value="1"/>
</dbReference>
<dbReference type="GO" id="GO:0005737">
    <property type="term" value="C:cytoplasm"/>
    <property type="evidence" value="ECO:0007669"/>
    <property type="project" value="UniProtKB-SubCell"/>
</dbReference>
<feature type="region of interest" description="Disordered" evidence="7">
    <location>
        <begin position="80"/>
        <end position="101"/>
    </location>
</feature>
<dbReference type="GO" id="GO:0003779">
    <property type="term" value="F:actin binding"/>
    <property type="evidence" value="ECO:0007669"/>
    <property type="project" value="TreeGrafter"/>
</dbReference>
<comment type="similarity">
    <text evidence="2">Belongs to the EPS8 family.</text>
</comment>
<reference evidence="9 10" key="1">
    <citation type="submission" date="2015-08" db="EMBL/GenBank/DDBJ databases">
        <title>The genome of the Asian arowana (Scleropages formosus).</title>
        <authorList>
            <person name="Tan M.H."/>
            <person name="Gan H.M."/>
            <person name="Croft L.J."/>
            <person name="Austin C.M."/>
        </authorList>
    </citation>
    <scope>NUCLEOTIDE SEQUENCE [LARGE SCALE GENOMIC DNA]</scope>
    <source>
        <strain evidence="9">Aro1</strain>
    </source>
</reference>
<dbReference type="InterPro" id="IPR041418">
    <property type="entry name" value="SAM_3"/>
</dbReference>
<dbReference type="Gene3D" id="2.30.30.40">
    <property type="entry name" value="SH3 Domains"/>
    <property type="match status" value="1"/>
</dbReference>
<dbReference type="InterPro" id="IPR036028">
    <property type="entry name" value="SH3-like_dom_sf"/>
</dbReference>
<dbReference type="PROSITE" id="PS50002">
    <property type="entry name" value="SH3"/>
    <property type="match status" value="1"/>
</dbReference>
<dbReference type="InterPro" id="IPR055093">
    <property type="entry name" value="EPS8_2nd"/>
</dbReference>
<dbReference type="CDD" id="cd11764">
    <property type="entry name" value="SH3_Eps8"/>
    <property type="match status" value="1"/>
</dbReference>
<dbReference type="GO" id="GO:0016301">
    <property type="term" value="F:kinase activity"/>
    <property type="evidence" value="ECO:0007669"/>
    <property type="project" value="UniProtKB-KW"/>
</dbReference>
<evidence type="ECO:0000259" key="8">
    <source>
        <dbReference type="PROSITE" id="PS50002"/>
    </source>
</evidence>
<dbReference type="InterPro" id="IPR035462">
    <property type="entry name" value="Eps8_SH3"/>
</dbReference>
<dbReference type="Proteomes" id="UP000034805">
    <property type="component" value="Unassembled WGS sequence"/>
</dbReference>
<feature type="compositionally biased region" description="Basic and acidic residues" evidence="7">
    <location>
        <begin position="92"/>
        <end position="101"/>
    </location>
</feature>
<dbReference type="Pfam" id="PF22975">
    <property type="entry name" value="EPS8_2nd"/>
    <property type="match status" value="1"/>
</dbReference>
<dbReference type="GO" id="GO:0032587">
    <property type="term" value="C:ruffle membrane"/>
    <property type="evidence" value="ECO:0007669"/>
    <property type="project" value="TreeGrafter"/>
</dbReference>
<feature type="region of interest" description="Disordered" evidence="7">
    <location>
        <begin position="370"/>
        <end position="398"/>
    </location>
</feature>
<dbReference type="PANTHER" id="PTHR12287">
    <property type="entry name" value="EPIDERMAL GROWTH FACTOR RECEPTOR KINASE SUBSTRATE EPS8-RELATED PROTEIN"/>
    <property type="match status" value="1"/>
</dbReference>
<dbReference type="GO" id="GO:0031982">
    <property type="term" value="C:vesicle"/>
    <property type="evidence" value="ECO:0007669"/>
    <property type="project" value="TreeGrafter"/>
</dbReference>
<accession>A0A0P7TML4</accession>
<dbReference type="Gene3D" id="1.10.150.50">
    <property type="entry name" value="Transcription Factor, Ets-1"/>
    <property type="match status" value="1"/>
</dbReference>
<dbReference type="AlphaFoldDB" id="A0A0P7TML4"/>
<dbReference type="STRING" id="113540.ENSSFOP00015012815"/>
<proteinExistence type="inferred from homology"/>
<dbReference type="GO" id="GO:0007266">
    <property type="term" value="P:Rho protein signal transduction"/>
    <property type="evidence" value="ECO:0007669"/>
    <property type="project" value="TreeGrafter"/>
</dbReference>
<evidence type="ECO:0000256" key="2">
    <source>
        <dbReference type="ARBA" id="ARBA00006197"/>
    </source>
</evidence>
<evidence type="ECO:0000256" key="6">
    <source>
        <dbReference type="PROSITE-ProRule" id="PRU00192"/>
    </source>
</evidence>
<evidence type="ECO:0000313" key="9">
    <source>
        <dbReference type="EMBL" id="KPP62315.1"/>
    </source>
</evidence>
<sequence length="534" mass="59229">VKTPPPVAPRNPGAFRKVSGGPNSPSSSFPGTTVNGLHNELNSKSTAQLQREVEILNHCFSDIEAFMGRLQQAAEASSVLAQRKTKKKNSRRKEQDGESKDDLLMLRARPPQEDEFVDIFQKLKYCFSLLARLKPFIANPTSEELLHHIFLPLDLLVKTTGGPALGASVVSPALSSGAVALLQGHLTEEEQQLWTALGSNWTQPRSQLREVVSPYIPLFSDGWTPAAFDPEGQPWEDPVELQHNQDQLRDRIQVSGRQHCVCRVGSGLAAGAQQQRHLVVCMSSCSDALPEAERMYVCCYDFVARNSSELSVLHGEILEVQVIESSKRWWKCRNRYGQIGFVPFNILEPKGGSKGEPKPVNRHHSMAVTSLSGPAEAQPWASRPYSQPPDSDRGTARWLGVGQGRGVMVVNDELLGKLARRKSGSGAPPVDRRRSSTSEPLTYQSSPSRVEKWLRGKGFSERTVQSLGVLTGAQLFSLNKEELRSVSPEEGARIYSHIMVQKSLLEDERRVTELETVMEKQKIKVDQKEDSGRL</sequence>
<dbReference type="GO" id="GO:0035023">
    <property type="term" value="P:regulation of Rho protein signal transduction"/>
    <property type="evidence" value="ECO:0007669"/>
    <property type="project" value="TreeGrafter"/>
</dbReference>
<dbReference type="SMART" id="SM00326">
    <property type="entry name" value="SH3"/>
    <property type="match status" value="1"/>
</dbReference>
<dbReference type="GO" id="GO:1900029">
    <property type="term" value="P:positive regulation of ruffle assembly"/>
    <property type="evidence" value="ECO:0007669"/>
    <property type="project" value="TreeGrafter"/>
</dbReference>
<organism evidence="9 10">
    <name type="scientific">Scleropages formosus</name>
    <name type="common">Asian bonytongue</name>
    <name type="synonym">Osteoglossum formosum</name>
    <dbReference type="NCBI Taxonomy" id="113540"/>
    <lineage>
        <taxon>Eukaryota</taxon>
        <taxon>Metazoa</taxon>
        <taxon>Chordata</taxon>
        <taxon>Craniata</taxon>
        <taxon>Vertebrata</taxon>
        <taxon>Euteleostomi</taxon>
        <taxon>Actinopterygii</taxon>
        <taxon>Neopterygii</taxon>
        <taxon>Teleostei</taxon>
        <taxon>Osteoglossocephala</taxon>
        <taxon>Osteoglossomorpha</taxon>
        <taxon>Osteoglossiformes</taxon>
        <taxon>Osteoglossidae</taxon>
        <taxon>Scleropages</taxon>
    </lineage>
</organism>
<keyword evidence="3 6" id="KW-0728">SH3 domain</keyword>
<comment type="subcellular location">
    <subcellularLocation>
        <location evidence="1">Cytoplasm</location>
    </subcellularLocation>
</comment>
<feature type="region of interest" description="Disordered" evidence="7">
    <location>
        <begin position="419"/>
        <end position="446"/>
    </location>
</feature>
<dbReference type="InterPro" id="IPR039801">
    <property type="entry name" value="EPS8-like"/>
</dbReference>
<feature type="region of interest" description="Disordered" evidence="7">
    <location>
        <begin position="1"/>
        <end position="39"/>
    </location>
</feature>
<name>A0A0P7TML4_SCLFO</name>
<evidence type="ECO:0000256" key="7">
    <source>
        <dbReference type="SAM" id="MobiDB-lite"/>
    </source>
</evidence>
<dbReference type="PANTHER" id="PTHR12287:SF19">
    <property type="entry name" value="EPIDERMAL GROWTH FACTOR RECEPTOR KINASE SUBSTRATE 8-LIKE PROTEIN 1"/>
    <property type="match status" value="1"/>
</dbReference>
<dbReference type="InterPro" id="IPR001452">
    <property type="entry name" value="SH3_domain"/>
</dbReference>
<evidence type="ECO:0000313" key="10">
    <source>
        <dbReference type="Proteomes" id="UP000034805"/>
    </source>
</evidence>
<dbReference type="FunFam" id="1.10.150.50:FF:000023">
    <property type="entry name" value="Epidermal growth factor receptor kinase substrate 8"/>
    <property type="match status" value="1"/>
</dbReference>
<dbReference type="InterPro" id="IPR013761">
    <property type="entry name" value="SAM/pointed_sf"/>
</dbReference>
<feature type="compositionally biased region" description="Polar residues" evidence="7">
    <location>
        <begin position="437"/>
        <end position="446"/>
    </location>
</feature>
<keyword evidence="4" id="KW-0963">Cytoplasm</keyword>
<dbReference type="SUPFAM" id="SSF50044">
    <property type="entry name" value="SH3-domain"/>
    <property type="match status" value="1"/>
</dbReference>
<comment type="caution">
    <text evidence="9">The sequence shown here is derived from an EMBL/GenBank/DDBJ whole genome shotgun (WGS) entry which is preliminary data.</text>
</comment>
<feature type="domain" description="SH3" evidence="8">
    <location>
        <begin position="291"/>
        <end position="352"/>
    </location>
</feature>
<evidence type="ECO:0000256" key="1">
    <source>
        <dbReference type="ARBA" id="ARBA00004496"/>
    </source>
</evidence>
<evidence type="ECO:0000256" key="4">
    <source>
        <dbReference type="ARBA" id="ARBA00022490"/>
    </source>
</evidence>
<feature type="non-terminal residue" evidence="9">
    <location>
        <position position="1"/>
    </location>
</feature>
<evidence type="ECO:0000256" key="3">
    <source>
        <dbReference type="ARBA" id="ARBA00022443"/>
    </source>
</evidence>
<dbReference type="Pfam" id="PF00018">
    <property type="entry name" value="SH3_1"/>
    <property type="match status" value="1"/>
</dbReference>
<keyword evidence="9" id="KW-0418">Kinase</keyword>